<feature type="domain" description="Purine catabolism PurC-like" evidence="1">
    <location>
        <begin position="13"/>
        <end position="132"/>
    </location>
</feature>
<dbReference type="InterPro" id="IPR012914">
    <property type="entry name" value="PucR_dom"/>
</dbReference>
<dbReference type="InterPro" id="IPR042070">
    <property type="entry name" value="PucR_C-HTH_sf"/>
</dbReference>
<proteinExistence type="predicted"/>
<evidence type="ECO:0000259" key="2">
    <source>
        <dbReference type="Pfam" id="PF13556"/>
    </source>
</evidence>
<dbReference type="InterPro" id="IPR025736">
    <property type="entry name" value="PucR_C-HTH_dom"/>
</dbReference>
<sequence>MRAPPDITVRRALELPVLRRGLPEVVAGAERLDTPIRWVHAGEAANIGSLLSGGEMLLTTGMGIGARAAEQRRYVEGLAERGAVALVIELGTVFRELPPPLVAAAERHLLPLVALRSEIPFVAVTEAIHTEIVSSHYALLRRGEQIQRELTGMMLDGEGIPAVLAALATTLHAPVFLEDPAGQLLSHGLPPGFDGDPLDRWEVARLGGAGAAAPGTAAAAVRMAGHQEDGRLLVADLRPPLDTVARVALQQASGIVALALLRARQEEELLARERGSVLVNLLDGRIAPAAVGRALLAAGLERVPALVLPLAARAGEETVAADADWDVALRELGLLLADRGLPAVAGRRPGGTTALLLVALRDAAQRGAAVETAAELVRATLARRLGAEAAEGATVVAGRASALADAGAELRMAAESAASAAVLPPRPWHDVAGLELRRLLWSGRDDAELAAFARRVLGPLVAHDRQRKLALLPTLEALLANGGQKAETARALHLNRQALYHRLTRIEALLGVDLGDPEQLLTLHVALLAREYTG</sequence>
<protein>
    <submittedName>
        <fullName evidence="3">Purine catabolism regulator</fullName>
    </submittedName>
</protein>
<evidence type="ECO:0000313" key="3">
    <source>
        <dbReference type="EMBL" id="MBB4660745.1"/>
    </source>
</evidence>
<reference evidence="3 4" key="1">
    <citation type="submission" date="2020-08" db="EMBL/GenBank/DDBJ databases">
        <title>Genomic Encyclopedia of Archaeal and Bacterial Type Strains, Phase II (KMG-II): from individual species to whole genera.</title>
        <authorList>
            <person name="Goeker M."/>
        </authorList>
    </citation>
    <scope>NUCLEOTIDE SEQUENCE [LARGE SCALE GENOMIC DNA]</scope>
    <source>
        <strain evidence="3 4">DSM 23288</strain>
    </source>
</reference>
<dbReference type="InterPro" id="IPR051448">
    <property type="entry name" value="CdaR-like_regulators"/>
</dbReference>
<dbReference type="PANTHER" id="PTHR33744">
    <property type="entry name" value="CARBOHYDRATE DIACID REGULATOR"/>
    <property type="match status" value="1"/>
</dbReference>
<name>A0A840I8V0_9ACTN</name>
<dbReference type="Pfam" id="PF07905">
    <property type="entry name" value="PucR"/>
    <property type="match status" value="1"/>
</dbReference>
<dbReference type="Gene3D" id="1.10.10.2840">
    <property type="entry name" value="PucR C-terminal helix-turn-helix domain"/>
    <property type="match status" value="1"/>
</dbReference>
<dbReference type="RefSeq" id="WP_183338329.1">
    <property type="nucleotide sequence ID" value="NZ_JACHNU010000001.1"/>
</dbReference>
<gene>
    <name evidence="3" type="ORF">BDZ31_000318</name>
</gene>
<keyword evidence="4" id="KW-1185">Reference proteome</keyword>
<accession>A0A840I8V0</accession>
<organism evidence="3 4">
    <name type="scientific">Conexibacter arvalis</name>
    <dbReference type="NCBI Taxonomy" id="912552"/>
    <lineage>
        <taxon>Bacteria</taxon>
        <taxon>Bacillati</taxon>
        <taxon>Actinomycetota</taxon>
        <taxon>Thermoleophilia</taxon>
        <taxon>Solirubrobacterales</taxon>
        <taxon>Conexibacteraceae</taxon>
        <taxon>Conexibacter</taxon>
    </lineage>
</organism>
<dbReference type="Proteomes" id="UP000585272">
    <property type="component" value="Unassembled WGS sequence"/>
</dbReference>
<dbReference type="Pfam" id="PF13556">
    <property type="entry name" value="HTH_30"/>
    <property type="match status" value="1"/>
</dbReference>
<dbReference type="EMBL" id="JACHNU010000001">
    <property type="protein sequence ID" value="MBB4660745.1"/>
    <property type="molecule type" value="Genomic_DNA"/>
</dbReference>
<evidence type="ECO:0000259" key="1">
    <source>
        <dbReference type="Pfam" id="PF07905"/>
    </source>
</evidence>
<dbReference type="AlphaFoldDB" id="A0A840I8V0"/>
<comment type="caution">
    <text evidence="3">The sequence shown here is derived from an EMBL/GenBank/DDBJ whole genome shotgun (WGS) entry which is preliminary data.</text>
</comment>
<evidence type="ECO:0000313" key="4">
    <source>
        <dbReference type="Proteomes" id="UP000585272"/>
    </source>
</evidence>
<feature type="domain" description="PucR C-terminal helix-turn-helix" evidence="2">
    <location>
        <begin position="471"/>
        <end position="529"/>
    </location>
</feature>
<dbReference type="PANTHER" id="PTHR33744:SF1">
    <property type="entry name" value="DNA-BINDING TRANSCRIPTIONAL ACTIVATOR ADER"/>
    <property type="match status" value="1"/>
</dbReference>